<dbReference type="GeneID" id="13882284"/>
<sequence length="353" mass="41777">MIQTNVVYHDNSENLDYYIDEIFASNQYYNNVPCLLIKHIMENYNRSKFVCSTYYKNRILQFFIKNHPINKFKISGILISYKWKWIRNQDHLIFKIDDNSNFNLIDSINCKISKNSLKSFRLDQLIGINVVIIGTLNLQFNEIDVISMELNHSLIDTINFWKLATINRTNLDQFPWSIDENHNRESILHNLRNDLITQNDMSFTINSFIPIGKNLRSKFISLLITLNLVEISTSQLYRSVQPWDPAQFILILEKLIALKLIQFNNILLLQPLFDLNTYCNTKIRTIINLKCNLLTIDINFIKNNLNLDKSMSHLTIIEIFKINLKLIMKDSPIKKWWIDLKDENLSLIHLEFI</sequence>
<keyword evidence="7" id="KW-1185">Reference proteome</keyword>
<dbReference type="InterPro" id="IPR038240">
    <property type="entry name" value="Stn1_C_sf"/>
</dbReference>
<gene>
    <name evidence="6" type="primary">KAFR0A02540</name>
    <name evidence="6" type="ORF">KAFR_0A02540</name>
</gene>
<evidence type="ECO:0000256" key="1">
    <source>
        <dbReference type="ARBA" id="ARBA00004574"/>
    </source>
</evidence>
<dbReference type="GO" id="GO:1990879">
    <property type="term" value="C:CST complex"/>
    <property type="evidence" value="ECO:0007669"/>
    <property type="project" value="InterPro"/>
</dbReference>
<comment type="subcellular location">
    <subcellularLocation>
        <location evidence="1">Chromosome</location>
        <location evidence="1">Telomere</location>
    </subcellularLocation>
</comment>
<keyword evidence="2" id="KW-0158">Chromosome</keyword>
<dbReference type="KEGG" id="kaf:KAFR_0A02540"/>
<dbReference type="Gene3D" id="2.40.50.1040">
    <property type="match status" value="1"/>
</dbReference>
<dbReference type="FunCoup" id="H2AMU0">
    <property type="interactions" value="23"/>
</dbReference>
<reference evidence="6 7" key="1">
    <citation type="journal article" date="2011" name="Proc. Natl. Acad. Sci. U.S.A.">
        <title>Evolutionary erosion of yeast sex chromosomes by mating-type switching accidents.</title>
        <authorList>
            <person name="Gordon J.L."/>
            <person name="Armisen D."/>
            <person name="Proux-Wera E."/>
            <person name="Oheigeartaigh S.S."/>
            <person name="Byrne K.P."/>
            <person name="Wolfe K.H."/>
        </authorList>
    </citation>
    <scope>NUCLEOTIDE SEQUENCE [LARGE SCALE GENOMIC DNA]</scope>
    <source>
        <strain evidence="7">ATCC 22294 / BCRC 22015 / CBS 2517 / CECT 1963 / NBRC 1671 / NRRL Y-8276</strain>
    </source>
</reference>
<keyword evidence="3" id="KW-0779">Telomere</keyword>
<proteinExistence type="predicted"/>
<protein>
    <recommendedName>
        <fullName evidence="8">CST complex subunit Stn1 N-terminal domain-containing protein</fullName>
    </recommendedName>
</protein>
<dbReference type="AlphaFoldDB" id="H2AMU0"/>
<dbReference type="Proteomes" id="UP000005220">
    <property type="component" value="Chromosome 1"/>
</dbReference>
<organism evidence="6 7">
    <name type="scientific">Kazachstania africana (strain ATCC 22294 / BCRC 22015 / CBS 2517 / CECT 1963 / NBRC 1671 / NRRL Y-8276)</name>
    <name type="common">Yeast</name>
    <name type="synonym">Kluyveromyces africanus</name>
    <dbReference type="NCBI Taxonomy" id="1071382"/>
    <lineage>
        <taxon>Eukaryota</taxon>
        <taxon>Fungi</taxon>
        <taxon>Dikarya</taxon>
        <taxon>Ascomycota</taxon>
        <taxon>Saccharomycotina</taxon>
        <taxon>Saccharomycetes</taxon>
        <taxon>Saccharomycetales</taxon>
        <taxon>Saccharomycetaceae</taxon>
        <taxon>Kazachstania</taxon>
    </lineage>
</organism>
<evidence type="ECO:0000259" key="5">
    <source>
        <dbReference type="Pfam" id="PF12659"/>
    </source>
</evidence>
<dbReference type="HOGENOM" id="CLU_785418_0_0_1"/>
<dbReference type="EMBL" id="HE650821">
    <property type="protein sequence ID" value="CCF55690.1"/>
    <property type="molecule type" value="Genomic_DNA"/>
</dbReference>
<dbReference type="InterPro" id="IPR024263">
    <property type="entry name" value="Stn1_C_fungi"/>
</dbReference>
<evidence type="ECO:0000313" key="6">
    <source>
        <dbReference type="EMBL" id="CCF55690.1"/>
    </source>
</evidence>
<dbReference type="Pfam" id="PF10451">
    <property type="entry name" value="Stn1"/>
    <property type="match status" value="1"/>
</dbReference>
<feature type="domain" description="Stn1 C-terminal fungi" evidence="5">
    <location>
        <begin position="238"/>
        <end position="352"/>
    </location>
</feature>
<feature type="domain" description="CST complex subunit Stn1 N-terminal" evidence="4">
    <location>
        <begin position="11"/>
        <end position="185"/>
    </location>
</feature>
<dbReference type="STRING" id="1071382.H2AMU0"/>
<evidence type="ECO:0000256" key="2">
    <source>
        <dbReference type="ARBA" id="ARBA00022454"/>
    </source>
</evidence>
<dbReference type="eggNOG" id="ENOG502S0RQ">
    <property type="taxonomic scope" value="Eukaryota"/>
</dbReference>
<dbReference type="InterPro" id="IPR018856">
    <property type="entry name" value="Stn1_N"/>
</dbReference>
<dbReference type="InParanoid" id="H2AMU0"/>
<evidence type="ECO:0008006" key="8">
    <source>
        <dbReference type="Google" id="ProtNLM"/>
    </source>
</evidence>
<dbReference type="RefSeq" id="XP_003954825.1">
    <property type="nucleotide sequence ID" value="XM_003954776.1"/>
</dbReference>
<name>H2AMU0_KAZAF</name>
<accession>H2AMU0</accession>
<dbReference type="GO" id="GO:0016233">
    <property type="term" value="P:telomere capping"/>
    <property type="evidence" value="ECO:0007669"/>
    <property type="project" value="InterPro"/>
</dbReference>
<dbReference type="Pfam" id="PF12659">
    <property type="entry name" value="Stn1_C"/>
    <property type="match status" value="1"/>
</dbReference>
<evidence type="ECO:0000259" key="4">
    <source>
        <dbReference type="Pfam" id="PF10451"/>
    </source>
</evidence>
<evidence type="ECO:0000313" key="7">
    <source>
        <dbReference type="Proteomes" id="UP000005220"/>
    </source>
</evidence>
<evidence type="ECO:0000256" key="3">
    <source>
        <dbReference type="ARBA" id="ARBA00022895"/>
    </source>
</evidence>
<dbReference type="OrthoDB" id="77828at2759"/>
<dbReference type="Gene3D" id="3.30.1370.230">
    <property type="entry name" value="Stn1, C-terminal wHTH domain"/>
    <property type="match status" value="1"/>
</dbReference>